<protein>
    <submittedName>
        <fullName evidence="2">Uncharacterized protein</fullName>
    </submittedName>
</protein>
<name>A0AAP0AWP4_9ASPA</name>
<keyword evidence="3" id="KW-1185">Reference proteome</keyword>
<keyword evidence="1" id="KW-0472">Membrane</keyword>
<dbReference type="AlphaFoldDB" id="A0AAP0AWP4"/>
<keyword evidence="1" id="KW-1133">Transmembrane helix</keyword>
<proteinExistence type="predicted"/>
<feature type="transmembrane region" description="Helical" evidence="1">
    <location>
        <begin position="56"/>
        <end position="72"/>
    </location>
</feature>
<comment type="caution">
    <text evidence="2">The sequence shown here is derived from an EMBL/GenBank/DDBJ whole genome shotgun (WGS) entry which is preliminary data.</text>
</comment>
<evidence type="ECO:0000313" key="2">
    <source>
        <dbReference type="EMBL" id="KAK8918251.1"/>
    </source>
</evidence>
<accession>A0AAP0AWP4</accession>
<organism evidence="2 3">
    <name type="scientific">Platanthera zijinensis</name>
    <dbReference type="NCBI Taxonomy" id="2320716"/>
    <lineage>
        <taxon>Eukaryota</taxon>
        <taxon>Viridiplantae</taxon>
        <taxon>Streptophyta</taxon>
        <taxon>Embryophyta</taxon>
        <taxon>Tracheophyta</taxon>
        <taxon>Spermatophyta</taxon>
        <taxon>Magnoliopsida</taxon>
        <taxon>Liliopsida</taxon>
        <taxon>Asparagales</taxon>
        <taxon>Orchidaceae</taxon>
        <taxon>Orchidoideae</taxon>
        <taxon>Orchideae</taxon>
        <taxon>Orchidinae</taxon>
        <taxon>Platanthera</taxon>
    </lineage>
</organism>
<feature type="transmembrane region" description="Helical" evidence="1">
    <location>
        <begin position="6"/>
        <end position="26"/>
    </location>
</feature>
<dbReference type="Proteomes" id="UP001418222">
    <property type="component" value="Unassembled WGS sequence"/>
</dbReference>
<feature type="transmembrane region" description="Helical" evidence="1">
    <location>
        <begin position="78"/>
        <end position="97"/>
    </location>
</feature>
<dbReference type="EMBL" id="JBBWWQ010000019">
    <property type="protein sequence ID" value="KAK8918251.1"/>
    <property type="molecule type" value="Genomic_DNA"/>
</dbReference>
<reference evidence="2 3" key="1">
    <citation type="journal article" date="2022" name="Nat. Plants">
        <title>Genomes of leafy and leafless Platanthera orchids illuminate the evolution of mycoheterotrophy.</title>
        <authorList>
            <person name="Li M.H."/>
            <person name="Liu K.W."/>
            <person name="Li Z."/>
            <person name="Lu H.C."/>
            <person name="Ye Q.L."/>
            <person name="Zhang D."/>
            <person name="Wang J.Y."/>
            <person name="Li Y.F."/>
            <person name="Zhong Z.M."/>
            <person name="Liu X."/>
            <person name="Yu X."/>
            <person name="Liu D.K."/>
            <person name="Tu X.D."/>
            <person name="Liu B."/>
            <person name="Hao Y."/>
            <person name="Liao X.Y."/>
            <person name="Jiang Y.T."/>
            <person name="Sun W.H."/>
            <person name="Chen J."/>
            <person name="Chen Y.Q."/>
            <person name="Ai Y."/>
            <person name="Zhai J.W."/>
            <person name="Wu S.S."/>
            <person name="Zhou Z."/>
            <person name="Hsiao Y.Y."/>
            <person name="Wu W.L."/>
            <person name="Chen Y.Y."/>
            <person name="Lin Y.F."/>
            <person name="Hsu J.L."/>
            <person name="Li C.Y."/>
            <person name="Wang Z.W."/>
            <person name="Zhao X."/>
            <person name="Zhong W.Y."/>
            <person name="Ma X.K."/>
            <person name="Ma L."/>
            <person name="Huang J."/>
            <person name="Chen G.Z."/>
            <person name="Huang M.Z."/>
            <person name="Huang L."/>
            <person name="Peng D.H."/>
            <person name="Luo Y.B."/>
            <person name="Zou S.Q."/>
            <person name="Chen S.P."/>
            <person name="Lan S."/>
            <person name="Tsai W.C."/>
            <person name="Van de Peer Y."/>
            <person name="Liu Z.J."/>
        </authorList>
    </citation>
    <scope>NUCLEOTIDE SEQUENCE [LARGE SCALE GENOMIC DNA]</scope>
    <source>
        <strain evidence="2">Lor287</strain>
    </source>
</reference>
<keyword evidence="1" id="KW-0812">Transmembrane</keyword>
<sequence>MPQYIISFLIVSFQVFIGLPLPRLTYLVNRLSQRITSASNGLLCTCPKHLSRASRIFSAIGATLILFLIHSLSILSLLYVHIFTLAFSSFFAYNIALQK</sequence>
<evidence type="ECO:0000256" key="1">
    <source>
        <dbReference type="SAM" id="Phobius"/>
    </source>
</evidence>
<evidence type="ECO:0000313" key="3">
    <source>
        <dbReference type="Proteomes" id="UP001418222"/>
    </source>
</evidence>
<gene>
    <name evidence="2" type="ORF">KSP39_PZI021117</name>
</gene>